<organism evidence="1 2">
    <name type="scientific">Desulfitobacterium hafniense DP7</name>
    <dbReference type="NCBI Taxonomy" id="537010"/>
    <lineage>
        <taxon>Bacteria</taxon>
        <taxon>Bacillati</taxon>
        <taxon>Bacillota</taxon>
        <taxon>Clostridia</taxon>
        <taxon>Eubacteriales</taxon>
        <taxon>Desulfitobacteriaceae</taxon>
        <taxon>Desulfitobacterium</taxon>
    </lineage>
</organism>
<reference evidence="1 2" key="1">
    <citation type="submission" date="2011-08" db="EMBL/GenBank/DDBJ databases">
        <authorList>
            <person name="Weinstock G."/>
            <person name="Sodergren E."/>
            <person name="Clifton S."/>
            <person name="Fulton L."/>
            <person name="Fulton B."/>
            <person name="Courtney L."/>
            <person name="Fronick C."/>
            <person name="Harrison M."/>
            <person name="Strong C."/>
            <person name="Farmer C."/>
            <person name="Delahaunty K."/>
            <person name="Markovic C."/>
            <person name="Hall O."/>
            <person name="Minx P."/>
            <person name="Tomlinson C."/>
            <person name="Mitreva M."/>
            <person name="Hou S."/>
            <person name="Chen J."/>
            <person name="Wollam A."/>
            <person name="Pepin K.H."/>
            <person name="Johnson M."/>
            <person name="Bhonagiri V."/>
            <person name="Zhang X."/>
            <person name="Suruliraj S."/>
            <person name="Warren W."/>
            <person name="Chinwalla A."/>
            <person name="Mardis E.R."/>
            <person name="Wilson R.K."/>
        </authorList>
    </citation>
    <scope>NUCLEOTIDE SEQUENCE [LARGE SCALE GENOMIC DNA]</scope>
    <source>
        <strain evidence="1 2">DP7</strain>
    </source>
</reference>
<dbReference type="EMBL" id="AFZX01000021">
    <property type="protein sequence ID" value="EHL08384.1"/>
    <property type="molecule type" value="Genomic_DNA"/>
</dbReference>
<evidence type="ECO:0000313" key="2">
    <source>
        <dbReference type="Proteomes" id="UP000004416"/>
    </source>
</evidence>
<dbReference type="Proteomes" id="UP000004416">
    <property type="component" value="Unassembled WGS sequence"/>
</dbReference>
<protein>
    <submittedName>
        <fullName evidence="1">Uncharacterized protein</fullName>
    </submittedName>
</protein>
<evidence type="ECO:0000313" key="1">
    <source>
        <dbReference type="EMBL" id="EHL08384.1"/>
    </source>
</evidence>
<accession>G9XIV6</accession>
<sequence length="44" mass="4934">MEYDMLLPPQRGTPAARKDARLSCAGKAGRPEYNGSINKMRRLI</sequence>
<name>G9XIV6_DESHA</name>
<dbReference type="AlphaFoldDB" id="G9XIV6"/>
<comment type="caution">
    <text evidence="1">The sequence shown here is derived from an EMBL/GenBank/DDBJ whole genome shotgun (WGS) entry which is preliminary data.</text>
</comment>
<proteinExistence type="predicted"/>
<dbReference type="PATRIC" id="fig|537010.4.peg.816"/>
<gene>
    <name evidence="1" type="ORF">HMPREF0322_00882</name>
</gene>
<dbReference type="HOGENOM" id="CLU_3215304_0_0_9"/>